<keyword evidence="1" id="KW-0812">Transmembrane</keyword>
<evidence type="ECO:0000313" key="2">
    <source>
        <dbReference type="EMBL" id="MBO1326767.1"/>
    </source>
</evidence>
<dbReference type="AlphaFoldDB" id="A0A939HRC0"/>
<dbReference type="PANTHER" id="PTHR37814">
    <property type="entry name" value="CONSERVED MEMBRANE PROTEIN"/>
    <property type="match status" value="1"/>
</dbReference>
<name>A0A939HRC0_9PROT</name>
<evidence type="ECO:0000313" key="3">
    <source>
        <dbReference type="Proteomes" id="UP000664073"/>
    </source>
</evidence>
<feature type="transmembrane region" description="Helical" evidence="1">
    <location>
        <begin position="33"/>
        <end position="53"/>
    </location>
</feature>
<evidence type="ECO:0000256" key="1">
    <source>
        <dbReference type="SAM" id="Phobius"/>
    </source>
</evidence>
<protein>
    <recommendedName>
        <fullName evidence="4">Transporter</fullName>
    </recommendedName>
</protein>
<dbReference type="EMBL" id="JAFVMH010000018">
    <property type="protein sequence ID" value="MBO1326767.1"/>
    <property type="molecule type" value="Genomic_DNA"/>
</dbReference>
<dbReference type="InterPro" id="IPR038728">
    <property type="entry name" value="YkvI-like"/>
</dbReference>
<feature type="transmembrane region" description="Helical" evidence="1">
    <location>
        <begin position="179"/>
        <end position="205"/>
    </location>
</feature>
<keyword evidence="1" id="KW-0472">Membrane</keyword>
<gene>
    <name evidence="2" type="ORF">J2D77_16615</name>
</gene>
<feature type="transmembrane region" description="Helical" evidence="1">
    <location>
        <begin position="261"/>
        <end position="285"/>
    </location>
</feature>
<accession>A0A939HRC0</accession>
<comment type="caution">
    <text evidence="2">The sequence shown here is derived from an EMBL/GenBank/DDBJ whole genome shotgun (WGS) entry which is preliminary data.</text>
</comment>
<feature type="transmembrane region" description="Helical" evidence="1">
    <location>
        <begin position="112"/>
        <end position="131"/>
    </location>
</feature>
<feature type="transmembrane region" description="Helical" evidence="1">
    <location>
        <begin position="217"/>
        <end position="241"/>
    </location>
</feature>
<dbReference type="PANTHER" id="PTHR37814:SF1">
    <property type="entry name" value="MEMBRANE PROTEIN"/>
    <property type="match status" value="1"/>
</dbReference>
<organism evidence="2 3">
    <name type="scientific">Acetobacter garciniae</name>
    <dbReference type="NCBI Taxonomy" id="2817435"/>
    <lineage>
        <taxon>Bacteria</taxon>
        <taxon>Pseudomonadati</taxon>
        <taxon>Pseudomonadota</taxon>
        <taxon>Alphaproteobacteria</taxon>
        <taxon>Acetobacterales</taxon>
        <taxon>Acetobacteraceae</taxon>
        <taxon>Acetobacter</taxon>
    </lineage>
</organism>
<keyword evidence="3" id="KW-1185">Reference proteome</keyword>
<proteinExistence type="predicted"/>
<reference evidence="2" key="1">
    <citation type="submission" date="2021-03" db="EMBL/GenBank/DDBJ databases">
        <title>The complete genome sequence of Acetobacter sp. TBRC 12339.</title>
        <authorList>
            <person name="Charoenyingcharoen P."/>
            <person name="Yukphan P."/>
        </authorList>
    </citation>
    <scope>NUCLEOTIDE SEQUENCE</scope>
    <source>
        <strain evidence="2">TBRC 12339</strain>
    </source>
</reference>
<feature type="transmembrane region" description="Helical" evidence="1">
    <location>
        <begin position="138"/>
        <end position="159"/>
    </location>
</feature>
<dbReference type="RefSeq" id="WP_207847619.1">
    <property type="nucleotide sequence ID" value="NZ_JAFVMH010000018.1"/>
</dbReference>
<feature type="transmembrane region" description="Helical" evidence="1">
    <location>
        <begin position="325"/>
        <end position="342"/>
    </location>
</feature>
<evidence type="ECO:0008006" key="4">
    <source>
        <dbReference type="Google" id="ProtNLM"/>
    </source>
</evidence>
<feature type="transmembrane region" description="Helical" evidence="1">
    <location>
        <begin position="85"/>
        <end position="106"/>
    </location>
</feature>
<feature type="transmembrane region" description="Helical" evidence="1">
    <location>
        <begin position="297"/>
        <end position="319"/>
    </location>
</feature>
<dbReference type="Proteomes" id="UP000664073">
    <property type="component" value="Unassembled WGS sequence"/>
</dbReference>
<sequence>MKDVVRLGAAFIGLMVGGGFASGQEVVQFFDSFGPYGLLGTVVSGAFFMLLVMELYTIGSQLRITTHQQAMTQLFGARASKAADIILSLFLLCMITVMIAGSGASIQQQFGPPAWVGSAIMAVLACLTMVLDVRRIVSLIGIMTPLVFLMVIIMLAYSLRQPIAPMAELTQAAHQQPHAAGHWLVSAVLYVSYNIAGAAAVLLVLGGQVPDVRLARWGGLAGGGAFGLLLAGLAFVLFVQVDAIRGAAVPTLLLAGRISSVFGAILLPVILVKLYCSSVGMTYALSSRLEEYGLSRLKGAAAITACAWVMSQLGFVMLVKAVYPMIGYCGLLIMGATLLSFLRRRRRGMAGGVTPTRV</sequence>
<keyword evidence="1" id="KW-1133">Transmembrane helix</keyword>